<dbReference type="InterPro" id="IPR035965">
    <property type="entry name" value="PAS-like_dom_sf"/>
</dbReference>
<evidence type="ECO:0000313" key="3">
    <source>
        <dbReference type="Proteomes" id="UP000641386"/>
    </source>
</evidence>
<dbReference type="Proteomes" id="UP000641386">
    <property type="component" value="Unassembled WGS sequence"/>
</dbReference>
<proteinExistence type="predicted"/>
<evidence type="ECO:0000259" key="1">
    <source>
        <dbReference type="PROSITE" id="PS50112"/>
    </source>
</evidence>
<dbReference type="AlphaFoldDB" id="A0A918ZZ21"/>
<dbReference type="RefSeq" id="WP_308438576.1">
    <property type="nucleotide sequence ID" value="NZ_BNBC01000014.1"/>
</dbReference>
<dbReference type="CDD" id="cd00130">
    <property type="entry name" value="PAS"/>
    <property type="match status" value="1"/>
</dbReference>
<dbReference type="GO" id="GO:0006355">
    <property type="term" value="P:regulation of DNA-templated transcription"/>
    <property type="evidence" value="ECO:0007669"/>
    <property type="project" value="InterPro"/>
</dbReference>
<dbReference type="PROSITE" id="PS50112">
    <property type="entry name" value="PAS"/>
    <property type="match status" value="1"/>
</dbReference>
<reference evidence="2" key="1">
    <citation type="journal article" date="2014" name="Int. J. Syst. Evol. Microbiol.">
        <title>Complete genome sequence of Corynebacterium casei LMG S-19264T (=DSM 44701T), isolated from a smear-ripened cheese.</title>
        <authorList>
            <consortium name="US DOE Joint Genome Institute (JGI-PGF)"/>
            <person name="Walter F."/>
            <person name="Albersmeier A."/>
            <person name="Kalinowski J."/>
            <person name="Ruckert C."/>
        </authorList>
    </citation>
    <scope>NUCLEOTIDE SEQUENCE</scope>
    <source>
        <strain evidence="2">JCM 3302</strain>
    </source>
</reference>
<reference evidence="2" key="2">
    <citation type="submission" date="2020-09" db="EMBL/GenBank/DDBJ databases">
        <authorList>
            <person name="Sun Q."/>
            <person name="Ohkuma M."/>
        </authorList>
    </citation>
    <scope>NUCLEOTIDE SEQUENCE</scope>
    <source>
        <strain evidence="2">JCM 3302</strain>
    </source>
</reference>
<dbReference type="Pfam" id="PF00989">
    <property type="entry name" value="PAS"/>
    <property type="match status" value="1"/>
</dbReference>
<keyword evidence="3" id="KW-1185">Reference proteome</keyword>
<dbReference type="Gene3D" id="3.30.450.20">
    <property type="entry name" value="PAS domain"/>
    <property type="match status" value="1"/>
</dbReference>
<name>A0A918ZZ21_9ACTN</name>
<gene>
    <name evidence="2" type="ORF">GCM10014715_33640</name>
</gene>
<dbReference type="EMBL" id="BNBC01000014">
    <property type="protein sequence ID" value="GHE76068.1"/>
    <property type="molecule type" value="Genomic_DNA"/>
</dbReference>
<accession>A0A918ZZ21</accession>
<dbReference type="InterPro" id="IPR000014">
    <property type="entry name" value="PAS"/>
</dbReference>
<comment type="caution">
    <text evidence="2">The sequence shown here is derived from an EMBL/GenBank/DDBJ whole genome shotgun (WGS) entry which is preliminary data.</text>
</comment>
<protein>
    <recommendedName>
        <fullName evidence="1">PAS domain-containing protein</fullName>
    </recommendedName>
</protein>
<dbReference type="SUPFAM" id="SSF55785">
    <property type="entry name" value="PYP-like sensor domain (PAS domain)"/>
    <property type="match status" value="1"/>
</dbReference>
<feature type="domain" description="PAS" evidence="1">
    <location>
        <begin position="1"/>
        <end position="39"/>
    </location>
</feature>
<organism evidence="2 3">
    <name type="scientific">Streptomyces spiralis</name>
    <dbReference type="NCBI Taxonomy" id="66376"/>
    <lineage>
        <taxon>Bacteria</taxon>
        <taxon>Bacillati</taxon>
        <taxon>Actinomycetota</taxon>
        <taxon>Actinomycetes</taxon>
        <taxon>Kitasatosporales</taxon>
        <taxon>Streptomycetaceae</taxon>
        <taxon>Streptomyces</taxon>
    </lineage>
</organism>
<sequence length="179" mass="18870">MFSFAGIATAVLDGHGTVLRWSQEACDLLGWTAEDACGRPFRALFAEARPGADDEGLPARGRARLRHRAGGPVDVTFRVLDLHPAGPSVVLLAPTRSTDDWGQGASTLRALLAQEHLGMALHDRDLTLVRSNLTPGLLGGATLPPGGRLRDVLSPEDAETGEAVLRRVLRTGSPLTGGP</sequence>
<dbReference type="NCBIfam" id="TIGR00229">
    <property type="entry name" value="sensory_box"/>
    <property type="match status" value="1"/>
</dbReference>
<dbReference type="InterPro" id="IPR013767">
    <property type="entry name" value="PAS_fold"/>
</dbReference>
<evidence type="ECO:0000313" key="2">
    <source>
        <dbReference type="EMBL" id="GHE76068.1"/>
    </source>
</evidence>